<dbReference type="EMBL" id="OCMF01000001">
    <property type="protein sequence ID" value="SOC78909.1"/>
    <property type="molecule type" value="Genomic_DNA"/>
</dbReference>
<accession>A0A285X3F2</accession>
<feature type="domain" description="PhnB-like" evidence="1">
    <location>
        <begin position="3"/>
        <end position="137"/>
    </location>
</feature>
<keyword evidence="3" id="KW-1185">Reference proteome</keyword>
<gene>
    <name evidence="2" type="ORF">SAMN06296241_0429</name>
</gene>
<protein>
    <submittedName>
        <fullName evidence="2">PhnB protein</fullName>
    </submittedName>
</protein>
<dbReference type="CDD" id="cd06588">
    <property type="entry name" value="PhnB_like"/>
    <property type="match status" value="1"/>
</dbReference>
<dbReference type="Proteomes" id="UP000219193">
    <property type="component" value="Unassembled WGS sequence"/>
</dbReference>
<organism evidence="2 3">
    <name type="scientific">Salinimicrobium sediminis</name>
    <dbReference type="NCBI Taxonomy" id="1343891"/>
    <lineage>
        <taxon>Bacteria</taxon>
        <taxon>Pseudomonadati</taxon>
        <taxon>Bacteroidota</taxon>
        <taxon>Flavobacteriia</taxon>
        <taxon>Flavobacteriales</taxon>
        <taxon>Flavobacteriaceae</taxon>
        <taxon>Salinimicrobium</taxon>
    </lineage>
</organism>
<evidence type="ECO:0000313" key="2">
    <source>
        <dbReference type="EMBL" id="SOC78909.1"/>
    </source>
</evidence>
<name>A0A285X3F2_9FLAO</name>
<reference evidence="3" key="1">
    <citation type="submission" date="2017-09" db="EMBL/GenBank/DDBJ databases">
        <authorList>
            <person name="Varghese N."/>
            <person name="Submissions S."/>
        </authorList>
    </citation>
    <scope>NUCLEOTIDE SEQUENCE [LARGE SCALE GENOMIC DNA]</scope>
    <source>
        <strain evidence="3">CGMCC 1.12641</strain>
    </source>
</reference>
<dbReference type="InterPro" id="IPR029068">
    <property type="entry name" value="Glyas_Bleomycin-R_OHBP_Dase"/>
</dbReference>
<evidence type="ECO:0000313" key="3">
    <source>
        <dbReference type="Proteomes" id="UP000219193"/>
    </source>
</evidence>
<dbReference type="SUPFAM" id="SSF54593">
    <property type="entry name" value="Glyoxalase/Bleomycin resistance protein/Dihydroxybiphenyl dioxygenase"/>
    <property type="match status" value="1"/>
</dbReference>
<dbReference type="Pfam" id="PF06983">
    <property type="entry name" value="3-dmu-9_3-mt"/>
    <property type="match status" value="1"/>
</dbReference>
<dbReference type="PANTHER" id="PTHR33990">
    <property type="entry name" value="PROTEIN YJDN-RELATED"/>
    <property type="match status" value="1"/>
</dbReference>
<dbReference type="InterPro" id="IPR028973">
    <property type="entry name" value="PhnB-like"/>
</dbReference>
<dbReference type="Gene3D" id="3.10.180.10">
    <property type="entry name" value="2,3-Dihydroxybiphenyl 1,2-Dioxygenase, domain 1"/>
    <property type="match status" value="1"/>
</dbReference>
<dbReference type="OrthoDB" id="9795306at2"/>
<proteinExistence type="predicted"/>
<evidence type="ECO:0000259" key="1">
    <source>
        <dbReference type="Pfam" id="PF06983"/>
    </source>
</evidence>
<dbReference type="RefSeq" id="WP_097054697.1">
    <property type="nucleotide sequence ID" value="NZ_OCMF01000001.1"/>
</dbReference>
<dbReference type="AlphaFoldDB" id="A0A285X3F2"/>
<dbReference type="PANTHER" id="PTHR33990:SF1">
    <property type="entry name" value="PROTEIN YJDN"/>
    <property type="match status" value="1"/>
</dbReference>
<sequence>MEKLNPYLNFPGNCEEAFNFYKSVFGGEFAYLGRFADIPSDEGMVIPEHKLNKIMHIALPLGKECLLMGSDCDEGWCPEVVVGNNVTLSINVESREQADKLFEGLCNGGKINMQIGDVFWGSYYGMCTDKYGVTWMINYVKPEGNS</sequence>